<dbReference type="RefSeq" id="WP_390363429.1">
    <property type="nucleotide sequence ID" value="NZ_JBHTKJ010000046.1"/>
</dbReference>
<dbReference type="Proteomes" id="UP001597040">
    <property type="component" value="Unassembled WGS sequence"/>
</dbReference>
<dbReference type="InterPro" id="IPR032466">
    <property type="entry name" value="Metal_Hydrolase"/>
</dbReference>
<keyword evidence="2" id="KW-1185">Reference proteome</keyword>
<protein>
    <submittedName>
        <fullName evidence="1">Uncharacterized protein</fullName>
    </submittedName>
</protein>
<dbReference type="EMBL" id="JBHTKJ010000046">
    <property type="protein sequence ID" value="MFD1039773.1"/>
    <property type="molecule type" value="Genomic_DNA"/>
</dbReference>
<sequence>MTSLLAKARGLEKEGVTIYIYNGNYHVPTPTITSSVKDDIILINKVIGAGEIATSDSRSAQPTVHEIAKLVAEARIDDLLSSKAGFTHFHVGPGADRLTILHEILEEYEIPPSKIYATHINRSKELVNDAISLSNKVKCNSGVLVALLNFPILTAEHK</sequence>
<proteinExistence type="predicted"/>
<accession>A0ABW3LN10</accession>
<gene>
    <name evidence="1" type="ORF">ACFQ3N_15410</name>
</gene>
<organism evidence="1 2">
    <name type="scientific">Virgibacillus byunsanensis</name>
    <dbReference type="NCBI Taxonomy" id="570945"/>
    <lineage>
        <taxon>Bacteria</taxon>
        <taxon>Bacillati</taxon>
        <taxon>Bacillota</taxon>
        <taxon>Bacilli</taxon>
        <taxon>Bacillales</taxon>
        <taxon>Bacillaceae</taxon>
        <taxon>Virgibacillus</taxon>
    </lineage>
</organism>
<evidence type="ECO:0000313" key="2">
    <source>
        <dbReference type="Proteomes" id="UP001597040"/>
    </source>
</evidence>
<reference evidence="2" key="1">
    <citation type="journal article" date="2019" name="Int. J. Syst. Evol. Microbiol.">
        <title>The Global Catalogue of Microorganisms (GCM) 10K type strain sequencing project: providing services to taxonomists for standard genome sequencing and annotation.</title>
        <authorList>
            <consortium name="The Broad Institute Genomics Platform"/>
            <consortium name="The Broad Institute Genome Sequencing Center for Infectious Disease"/>
            <person name="Wu L."/>
            <person name="Ma J."/>
        </authorList>
    </citation>
    <scope>NUCLEOTIDE SEQUENCE [LARGE SCALE GENOMIC DNA]</scope>
    <source>
        <strain evidence="2">CCUG 56754</strain>
    </source>
</reference>
<comment type="caution">
    <text evidence="1">The sequence shown here is derived from an EMBL/GenBank/DDBJ whole genome shotgun (WGS) entry which is preliminary data.</text>
</comment>
<name>A0ABW3LN10_9BACI</name>
<dbReference type="Gene3D" id="3.20.20.140">
    <property type="entry name" value="Metal-dependent hydrolases"/>
    <property type="match status" value="1"/>
</dbReference>
<evidence type="ECO:0000313" key="1">
    <source>
        <dbReference type="EMBL" id="MFD1039773.1"/>
    </source>
</evidence>
<dbReference type="SUPFAM" id="SSF51556">
    <property type="entry name" value="Metallo-dependent hydrolases"/>
    <property type="match status" value="1"/>
</dbReference>